<protein>
    <recommendedName>
        <fullName evidence="3">BED-type domain-containing protein</fullName>
    </recommendedName>
</protein>
<accession>A0AAD9GB26</accession>
<keyword evidence="2" id="KW-1185">Reference proteome</keyword>
<name>A0AAD9GB26_9STRA</name>
<dbReference type="Proteomes" id="UP001259832">
    <property type="component" value="Unassembled WGS sequence"/>
</dbReference>
<proteinExistence type="predicted"/>
<gene>
    <name evidence="1" type="ORF">P3T76_010866</name>
</gene>
<comment type="caution">
    <text evidence="1">The sequence shown here is derived from an EMBL/GenBank/DDBJ whole genome shotgun (WGS) entry which is preliminary data.</text>
</comment>
<sequence length="61" mass="7291">MHKMRKPQHWRFIQLVRKEECSGIDILNLRSEHARCAFCNKCKVEITFEKSNTSSVTKHMK</sequence>
<dbReference type="EMBL" id="JASMQC010000024">
    <property type="protein sequence ID" value="KAK1935100.1"/>
    <property type="molecule type" value="Genomic_DNA"/>
</dbReference>
<evidence type="ECO:0008006" key="3">
    <source>
        <dbReference type="Google" id="ProtNLM"/>
    </source>
</evidence>
<dbReference type="AlphaFoldDB" id="A0AAD9GB26"/>
<evidence type="ECO:0000313" key="1">
    <source>
        <dbReference type="EMBL" id="KAK1935100.1"/>
    </source>
</evidence>
<organism evidence="1 2">
    <name type="scientific">Phytophthora citrophthora</name>
    <dbReference type="NCBI Taxonomy" id="4793"/>
    <lineage>
        <taxon>Eukaryota</taxon>
        <taxon>Sar</taxon>
        <taxon>Stramenopiles</taxon>
        <taxon>Oomycota</taxon>
        <taxon>Peronosporomycetes</taxon>
        <taxon>Peronosporales</taxon>
        <taxon>Peronosporaceae</taxon>
        <taxon>Phytophthora</taxon>
    </lineage>
</organism>
<reference evidence="1" key="1">
    <citation type="submission" date="2023-08" db="EMBL/GenBank/DDBJ databases">
        <title>Reference Genome Resource for the Citrus Pathogen Phytophthora citrophthora.</title>
        <authorList>
            <person name="Moller H."/>
            <person name="Coetzee B."/>
            <person name="Rose L.J."/>
            <person name="Van Niekerk J.M."/>
        </authorList>
    </citation>
    <scope>NUCLEOTIDE SEQUENCE</scope>
    <source>
        <strain evidence="1">STE-U-9442</strain>
    </source>
</reference>
<evidence type="ECO:0000313" key="2">
    <source>
        <dbReference type="Proteomes" id="UP001259832"/>
    </source>
</evidence>